<dbReference type="CDD" id="cd00067">
    <property type="entry name" value="GAL4"/>
    <property type="match status" value="1"/>
</dbReference>
<evidence type="ECO:0000256" key="6">
    <source>
        <dbReference type="ARBA" id="ARBA00023242"/>
    </source>
</evidence>
<keyword evidence="10" id="KW-1185">Reference proteome</keyword>
<dbReference type="GO" id="GO:0005634">
    <property type="term" value="C:nucleus"/>
    <property type="evidence" value="ECO:0007669"/>
    <property type="project" value="TreeGrafter"/>
</dbReference>
<evidence type="ECO:0000313" key="10">
    <source>
        <dbReference type="Proteomes" id="UP000662931"/>
    </source>
</evidence>
<evidence type="ECO:0000313" key="9">
    <source>
        <dbReference type="EMBL" id="QPG75683.1"/>
    </source>
</evidence>
<dbReference type="InterPro" id="IPR036864">
    <property type="entry name" value="Zn2-C6_fun-type_DNA-bd_sf"/>
</dbReference>
<evidence type="ECO:0000256" key="4">
    <source>
        <dbReference type="ARBA" id="ARBA00023125"/>
    </source>
</evidence>
<dbReference type="PROSITE" id="PS00463">
    <property type="entry name" value="ZN2_CY6_FUNGAL_1"/>
    <property type="match status" value="1"/>
</dbReference>
<feature type="compositionally biased region" description="Polar residues" evidence="7">
    <location>
        <begin position="800"/>
        <end position="819"/>
    </location>
</feature>
<dbReference type="PANTHER" id="PTHR31944:SF131">
    <property type="entry name" value="HEME-RESPONSIVE ZINC FINGER TRANSCRIPTION FACTOR HAP1"/>
    <property type="match status" value="1"/>
</dbReference>
<dbReference type="SUPFAM" id="SSF57701">
    <property type="entry name" value="Zn2/Cys6 DNA-binding domain"/>
    <property type="match status" value="1"/>
</dbReference>
<keyword evidence="5" id="KW-0804">Transcription</keyword>
<dbReference type="InterPro" id="IPR001138">
    <property type="entry name" value="Zn2Cys6_DnaBD"/>
</dbReference>
<dbReference type="GO" id="GO:0001228">
    <property type="term" value="F:DNA-binding transcription activator activity, RNA polymerase II-specific"/>
    <property type="evidence" value="ECO:0007669"/>
    <property type="project" value="TreeGrafter"/>
</dbReference>
<dbReference type="InterPro" id="IPR051430">
    <property type="entry name" value="Fungal_TF_Env_Response"/>
</dbReference>
<reference evidence="9" key="1">
    <citation type="submission" date="2020-10" db="EMBL/GenBank/DDBJ databases">
        <authorList>
            <person name="Roach M.J.R."/>
        </authorList>
    </citation>
    <scope>NUCLEOTIDE SEQUENCE</scope>
    <source>
        <strain evidence="9">CBS 1945</strain>
    </source>
</reference>
<evidence type="ECO:0000256" key="2">
    <source>
        <dbReference type="ARBA" id="ARBA00022833"/>
    </source>
</evidence>
<dbReference type="OrthoDB" id="4159781at2759"/>
<feature type="region of interest" description="Disordered" evidence="7">
    <location>
        <begin position="885"/>
        <end position="944"/>
    </location>
</feature>
<keyword evidence="1" id="KW-0479">Metal-binding</keyword>
<protein>
    <recommendedName>
        <fullName evidence="8">Zn(2)-C6 fungal-type domain-containing protein</fullName>
    </recommendedName>
</protein>
<dbReference type="CDD" id="cd12148">
    <property type="entry name" value="fungal_TF_MHR"/>
    <property type="match status" value="1"/>
</dbReference>
<keyword evidence="2" id="KW-0862">Zinc</keyword>
<evidence type="ECO:0000259" key="8">
    <source>
        <dbReference type="PROSITE" id="PS50048"/>
    </source>
</evidence>
<dbReference type="InterPro" id="IPR007219">
    <property type="entry name" value="XnlR_reg_dom"/>
</dbReference>
<dbReference type="RefSeq" id="XP_038779248.1">
    <property type="nucleotide sequence ID" value="XM_038923320.1"/>
</dbReference>
<dbReference type="Gene3D" id="4.10.240.10">
    <property type="entry name" value="Zn(2)-C6 fungal-type DNA-binding domain"/>
    <property type="match status" value="1"/>
</dbReference>
<proteinExistence type="predicted"/>
<feature type="domain" description="Zn(2)-C6 fungal-type" evidence="8">
    <location>
        <begin position="25"/>
        <end position="56"/>
    </location>
</feature>
<dbReference type="Pfam" id="PF04082">
    <property type="entry name" value="Fungal_trans"/>
    <property type="match status" value="1"/>
</dbReference>
<evidence type="ECO:0000256" key="3">
    <source>
        <dbReference type="ARBA" id="ARBA00023015"/>
    </source>
</evidence>
<accession>A0A875S458</accession>
<dbReference type="SMART" id="SM00066">
    <property type="entry name" value="GAL4"/>
    <property type="match status" value="1"/>
</dbReference>
<dbReference type="GO" id="GO:0000978">
    <property type="term" value="F:RNA polymerase II cis-regulatory region sequence-specific DNA binding"/>
    <property type="evidence" value="ECO:0007669"/>
    <property type="project" value="TreeGrafter"/>
</dbReference>
<dbReference type="PROSITE" id="PS50048">
    <property type="entry name" value="ZN2_CY6_FUNGAL_2"/>
    <property type="match status" value="1"/>
</dbReference>
<evidence type="ECO:0000256" key="5">
    <source>
        <dbReference type="ARBA" id="ARBA00023163"/>
    </source>
</evidence>
<sequence>MTEPNSYASGSAVRVKKTRNRVPTSCENCRRRKLKCDRRRPCSNCVRSQNESLCKYAVQPSEASPKTKLTNEIVHLKMKINKLEHILQMNNIDPGEYSDLSLMIGTDKSSSDSSSPDGEADPMVSLANKFDQLVIKGNHFLHSGTTSYMTFVAGDKTLSQLYEKYMEHHRLAYKEYLRRLQLKPSDFPGNCADSSLALLSDTAFSEMNACGMESLQLPGADKAYSVMKPSFNAAKDTLRILNKINGEIPPLFAVKALIDNFFNRVYYLLPFVDENKFRDELSRVLVETPNGGCRLVLVHIDNTSIISLLLILLRFSYLAVNVGDLTENPKLIDNAELIAMIKSNIDIGPSFIGLAKDLLMSLPLSENIFKKITPRNIQVLLFLRLYQSYSPELNEENQENAINLAMIIEMGRVMGSNRDPSNFPNVLPDERSNNISRRIYYELLLLDTVNSIEYGCPLIIQDDESAVDLPKLSAEDSQILYNFKKGRPIGVNGGKLKSVVVEKAVNTATALTYEATRLMREGIKAFQNVGDGTKKSNLTHIVRRMENFMSTKLPSLTALVRNTNFEDFQDMCTMYQIFKIPMIRVYELRLTMLSLLNCFYYLLYMNEDKGFSRVKTDYAVRATEISLSLFKNAYDYVTYYSESETLNGTSPSHIELRKFSMKLETFLVRITVFSTLKSSLWICSLFLNCVQDEGLDFLSILSKFGSSTDTLLALDWFNVDLADGTNEQYLFMLFHYMKQFYFKLFSLKDKFFCCWRSSMTLKLFINYFKDSNESQFKKFIDPNFMFNTTASTYEGLALPTGSSNETNSLSDTGNDTSNASLEDIVNNDLGEFLEGSKNDVNDILFDSMEDTINAIFADNKAYRSSTEMFSMFGNDLSQMETMFYDSNKSEPPTLTRNKTSSTGKMTDPSTSSLYSTRDERKSTTTTSSRSPFDTGHGTGSDIDTAESYIDDAPLMKDKQLNLADLLERLKQEPGFEI</sequence>
<dbReference type="GO" id="GO:0006351">
    <property type="term" value="P:DNA-templated transcription"/>
    <property type="evidence" value="ECO:0007669"/>
    <property type="project" value="InterPro"/>
</dbReference>
<evidence type="ECO:0000256" key="1">
    <source>
        <dbReference type="ARBA" id="ARBA00022723"/>
    </source>
</evidence>
<keyword evidence="6" id="KW-0539">Nucleus</keyword>
<dbReference type="Proteomes" id="UP000662931">
    <property type="component" value="Chromosome 3"/>
</dbReference>
<feature type="compositionally biased region" description="Polar residues" evidence="7">
    <location>
        <begin position="885"/>
        <end position="914"/>
    </location>
</feature>
<dbReference type="GeneID" id="62196443"/>
<gene>
    <name evidence="9" type="ORF">FOA43_003042</name>
</gene>
<dbReference type="GO" id="GO:0008270">
    <property type="term" value="F:zinc ion binding"/>
    <property type="evidence" value="ECO:0007669"/>
    <property type="project" value="InterPro"/>
</dbReference>
<keyword evidence="3" id="KW-0805">Transcription regulation</keyword>
<organism evidence="9 10">
    <name type="scientific">Eeniella nana</name>
    <name type="common">Yeast</name>
    <name type="synonym">Brettanomyces nanus</name>
    <dbReference type="NCBI Taxonomy" id="13502"/>
    <lineage>
        <taxon>Eukaryota</taxon>
        <taxon>Fungi</taxon>
        <taxon>Dikarya</taxon>
        <taxon>Ascomycota</taxon>
        <taxon>Saccharomycotina</taxon>
        <taxon>Pichiomycetes</taxon>
        <taxon>Pichiales</taxon>
        <taxon>Pichiaceae</taxon>
        <taxon>Brettanomyces</taxon>
    </lineage>
</organism>
<dbReference type="EMBL" id="CP064814">
    <property type="protein sequence ID" value="QPG75683.1"/>
    <property type="molecule type" value="Genomic_DNA"/>
</dbReference>
<keyword evidence="4" id="KW-0238">DNA-binding</keyword>
<name>A0A875S458_EENNA</name>
<feature type="region of interest" description="Disordered" evidence="7">
    <location>
        <begin position="797"/>
        <end position="819"/>
    </location>
</feature>
<dbReference type="PANTHER" id="PTHR31944">
    <property type="entry name" value="HEME-RESPONSIVE ZINC FINGER TRANSCRIPTION FACTOR HAP1"/>
    <property type="match status" value="1"/>
</dbReference>
<dbReference type="KEGG" id="bnn:FOA43_003042"/>
<dbReference type="Pfam" id="PF00172">
    <property type="entry name" value="Zn_clus"/>
    <property type="match status" value="1"/>
</dbReference>
<dbReference type="AlphaFoldDB" id="A0A875S458"/>
<evidence type="ECO:0000256" key="7">
    <source>
        <dbReference type="SAM" id="MobiDB-lite"/>
    </source>
</evidence>